<dbReference type="SMR" id="A2E6F1"/>
<dbReference type="PANTHER" id="PTHR45661">
    <property type="entry name" value="SURFACE ANTIGEN"/>
    <property type="match status" value="1"/>
</dbReference>
<dbReference type="Pfam" id="PF13306">
    <property type="entry name" value="LRR_5"/>
    <property type="match status" value="4"/>
</dbReference>
<name>A2E6F1_TRIV3</name>
<dbReference type="PANTHER" id="PTHR45661:SF3">
    <property type="entry name" value="IG-LIKE DOMAIN-CONTAINING PROTEIN"/>
    <property type="match status" value="1"/>
</dbReference>
<feature type="transmembrane region" description="Helical" evidence="1">
    <location>
        <begin position="913"/>
        <end position="935"/>
    </location>
</feature>
<gene>
    <name evidence="2" type="ORF">TVAG_106590</name>
</gene>
<dbReference type="VEuPathDB" id="TrichDB:TVAG_106590"/>
<organism evidence="2 3">
    <name type="scientific">Trichomonas vaginalis (strain ATCC PRA-98 / G3)</name>
    <dbReference type="NCBI Taxonomy" id="412133"/>
    <lineage>
        <taxon>Eukaryota</taxon>
        <taxon>Metamonada</taxon>
        <taxon>Parabasalia</taxon>
        <taxon>Trichomonadida</taxon>
        <taxon>Trichomonadidae</taxon>
        <taxon>Trichomonas</taxon>
    </lineage>
</organism>
<evidence type="ECO:0000313" key="2">
    <source>
        <dbReference type="EMBL" id="EAY11764.1"/>
    </source>
</evidence>
<dbReference type="InParanoid" id="A2E6F1"/>
<keyword evidence="1" id="KW-1133">Transmembrane helix</keyword>
<dbReference type="Proteomes" id="UP000001542">
    <property type="component" value="Unassembled WGS sequence"/>
</dbReference>
<dbReference type="KEGG" id="tva:4769722"/>
<reference evidence="2" key="1">
    <citation type="submission" date="2006-10" db="EMBL/GenBank/DDBJ databases">
        <authorList>
            <person name="Amadeo P."/>
            <person name="Zhao Q."/>
            <person name="Wortman J."/>
            <person name="Fraser-Liggett C."/>
            <person name="Carlton J."/>
        </authorList>
    </citation>
    <scope>NUCLEOTIDE SEQUENCE</scope>
    <source>
        <strain evidence="2">G3</strain>
    </source>
</reference>
<sequence>MLRSSITFHFLLDKSPILNEFVIEGDTYTATTIKDIGTDIFNSRLEIIRKNVKKVVFAFEEGSIYTTDFPWDLNEEFVVTRKASSEMSFAVENNQMLKRVDFGTSVQKISGRGFSQSGLSEIEMSNVKYASGPFFHGCHNLKKIVLPLVERIPNNFASYCFSLEYVDISGAKYIEIGDYAFGFTGNLSITFPKSLTKIGIGAFSYSRINSVTFSQSPTTLSGRCFEATNLESIEIPSSFNYDMTKSFGVVNGSSYIKKVIINTNIIGKGFAKDCVALESVIIPNANTISDYAFCNCKILPSFDLPKDLTTISNYAFAYCDVLSITLPQTKLTIGDYAFAYCFKINIESLPASWTPGKYSFIGCTSIKTIKVSADISQCQGLFQGCTSMTDLTISTSSVPDFCFACCSSLKSVTITQSVERFGERSFAKTGPIEHVDLSNVGTYKYAFENSELKSVTFGKFKNMDFAFCGCKNLEKIIFNKDTIWFDGTNVINTSKKLKFVIDEENKMFKVKDDVLTGYDYFFAILPTYSKSTYTVPKNINHLGIGCTSITTSLKEIIIDSDHVVLEQYAFTFCDYPEKITIKNFNSSKITTNTFSQMSGLKEFSCSVYVSEIGYSSFQNDYKLETVTFPFPISIIRQHAFRNCYSLKTFSCPSVTSLLESCFNNCYKLKDVSFLNTTTTIESYTFANTGIVSLTIPDTCYQIGDHAFYNTTSLESVTIGKKVIRICEYAFGNSYVESISIPNNVKYIDSSAFKNSPKLKITIESSNPYFEIKSQALYSKITKTLICTIGALPELYEIPDGIKNIQDQTLNNNMYVIETPTGSFYEGISAARLIIPSSVQSIDITSLKKVFAACYSGDYYLFNGTANYSYAGDNYHYADMFETDVRQGNCTDEELTDDFKWVTSNGAKRSSNKGLIIALVLLVLIFIALVIVYLFLPLENICHKSDGDRSVQNESINIV</sequence>
<protein>
    <submittedName>
        <fullName evidence="2">Surface antigen BspA-like</fullName>
    </submittedName>
</protein>
<dbReference type="InterPro" id="IPR026906">
    <property type="entry name" value="LRR_5"/>
</dbReference>
<reference evidence="2" key="2">
    <citation type="journal article" date="2007" name="Science">
        <title>Draft genome sequence of the sexually transmitted pathogen Trichomonas vaginalis.</title>
        <authorList>
            <person name="Carlton J.M."/>
            <person name="Hirt R.P."/>
            <person name="Silva J.C."/>
            <person name="Delcher A.L."/>
            <person name="Schatz M."/>
            <person name="Zhao Q."/>
            <person name="Wortman J.R."/>
            <person name="Bidwell S.L."/>
            <person name="Alsmark U.C.M."/>
            <person name="Besteiro S."/>
            <person name="Sicheritz-Ponten T."/>
            <person name="Noel C.J."/>
            <person name="Dacks J.B."/>
            <person name="Foster P.G."/>
            <person name="Simillion C."/>
            <person name="Van de Peer Y."/>
            <person name="Miranda-Saavedra D."/>
            <person name="Barton G.J."/>
            <person name="Westrop G.D."/>
            <person name="Mueller S."/>
            <person name="Dessi D."/>
            <person name="Fiori P.L."/>
            <person name="Ren Q."/>
            <person name="Paulsen I."/>
            <person name="Zhang H."/>
            <person name="Bastida-Corcuera F.D."/>
            <person name="Simoes-Barbosa A."/>
            <person name="Brown M.T."/>
            <person name="Hayes R.D."/>
            <person name="Mukherjee M."/>
            <person name="Okumura C.Y."/>
            <person name="Schneider R."/>
            <person name="Smith A.J."/>
            <person name="Vanacova S."/>
            <person name="Villalvazo M."/>
            <person name="Haas B.J."/>
            <person name="Pertea M."/>
            <person name="Feldblyum T.V."/>
            <person name="Utterback T.R."/>
            <person name="Shu C.L."/>
            <person name="Osoegawa K."/>
            <person name="de Jong P.J."/>
            <person name="Hrdy I."/>
            <person name="Horvathova L."/>
            <person name="Zubacova Z."/>
            <person name="Dolezal P."/>
            <person name="Malik S.B."/>
            <person name="Logsdon J.M. Jr."/>
            <person name="Henze K."/>
            <person name="Gupta A."/>
            <person name="Wang C.C."/>
            <person name="Dunne R.L."/>
            <person name="Upcroft J.A."/>
            <person name="Upcroft P."/>
            <person name="White O."/>
            <person name="Salzberg S.L."/>
            <person name="Tang P."/>
            <person name="Chiu C.-H."/>
            <person name="Lee Y.-S."/>
            <person name="Embley T.M."/>
            <person name="Coombs G.H."/>
            <person name="Mottram J.C."/>
            <person name="Tachezy J."/>
            <person name="Fraser-Liggett C.M."/>
            <person name="Johnson P.J."/>
        </authorList>
    </citation>
    <scope>NUCLEOTIDE SEQUENCE [LARGE SCALE GENOMIC DNA]</scope>
    <source>
        <strain evidence="2">G3</strain>
    </source>
</reference>
<dbReference type="InterPro" id="IPR032675">
    <property type="entry name" value="LRR_dom_sf"/>
</dbReference>
<dbReference type="InterPro" id="IPR053139">
    <property type="entry name" value="Surface_bspA-like"/>
</dbReference>
<dbReference type="RefSeq" id="XP_001323987.1">
    <property type="nucleotide sequence ID" value="XM_001323952.1"/>
</dbReference>
<keyword evidence="1" id="KW-0812">Transmembrane</keyword>
<accession>A2E6F1</accession>
<dbReference type="SUPFAM" id="SSF52058">
    <property type="entry name" value="L domain-like"/>
    <property type="match status" value="2"/>
</dbReference>
<keyword evidence="3" id="KW-1185">Reference proteome</keyword>
<dbReference type="eggNOG" id="ENOG502SA9M">
    <property type="taxonomic scope" value="Eukaryota"/>
</dbReference>
<evidence type="ECO:0000256" key="1">
    <source>
        <dbReference type="SAM" id="Phobius"/>
    </source>
</evidence>
<dbReference type="VEuPathDB" id="TrichDB:TVAGG3_0040040"/>
<proteinExistence type="predicted"/>
<dbReference type="Gene3D" id="3.80.10.10">
    <property type="entry name" value="Ribonuclease Inhibitor"/>
    <property type="match status" value="6"/>
</dbReference>
<keyword evidence="1" id="KW-0472">Membrane</keyword>
<evidence type="ECO:0000313" key="3">
    <source>
        <dbReference type="Proteomes" id="UP000001542"/>
    </source>
</evidence>
<dbReference type="AlphaFoldDB" id="A2E6F1"/>
<dbReference type="EMBL" id="DS113313">
    <property type="protein sequence ID" value="EAY11764.1"/>
    <property type="molecule type" value="Genomic_DNA"/>
</dbReference>